<comment type="caution">
    <text evidence="14">The sequence shown here is derived from an EMBL/GenBank/DDBJ whole genome shotgun (WGS) entry which is preliminary data.</text>
</comment>
<dbReference type="AlphaFoldDB" id="A0A7W8D8E5"/>
<gene>
    <name evidence="14" type="ORF">HNQ52_002232</name>
</gene>
<dbReference type="GO" id="GO:0055085">
    <property type="term" value="P:transmembrane transport"/>
    <property type="evidence" value="ECO:0007669"/>
    <property type="project" value="InterPro"/>
</dbReference>
<feature type="transmembrane region" description="Helical" evidence="13">
    <location>
        <begin position="108"/>
        <end position="128"/>
    </location>
</feature>
<dbReference type="GO" id="GO:0015920">
    <property type="term" value="P:lipopolysaccharide transport"/>
    <property type="evidence" value="ECO:0007669"/>
    <property type="project" value="TreeGrafter"/>
</dbReference>
<feature type="transmembrane region" description="Helical" evidence="13">
    <location>
        <begin position="21"/>
        <end position="46"/>
    </location>
</feature>
<keyword evidence="9 13" id="KW-1133">Transmembrane helix</keyword>
<reference evidence="14 15" key="1">
    <citation type="submission" date="2020-08" db="EMBL/GenBank/DDBJ databases">
        <title>Genomic Encyclopedia of Type Strains, Phase IV (KMG-IV): sequencing the most valuable type-strain genomes for metagenomic binning, comparative biology and taxonomic classification.</title>
        <authorList>
            <person name="Goeker M."/>
        </authorList>
    </citation>
    <scope>NUCLEOTIDE SEQUENCE [LARGE SCALE GENOMIC DNA]</scope>
    <source>
        <strain evidence="14 15">DSM 24163</strain>
    </source>
</reference>
<organism evidence="14 15">
    <name type="scientific">Chiayiivirga flava</name>
    <dbReference type="NCBI Taxonomy" id="659595"/>
    <lineage>
        <taxon>Bacteria</taxon>
        <taxon>Pseudomonadati</taxon>
        <taxon>Pseudomonadota</taxon>
        <taxon>Gammaproteobacteria</taxon>
        <taxon>Lysobacterales</taxon>
        <taxon>Lysobacteraceae</taxon>
        <taxon>Chiayiivirga</taxon>
    </lineage>
</organism>
<evidence type="ECO:0000256" key="1">
    <source>
        <dbReference type="ARBA" id="ARBA00002265"/>
    </source>
</evidence>
<keyword evidence="5" id="KW-0813">Transport</keyword>
<feature type="transmembrane region" description="Helical" evidence="13">
    <location>
        <begin position="306"/>
        <end position="327"/>
    </location>
</feature>
<proteinExistence type="inferred from homology"/>
<keyword evidence="15" id="KW-1185">Reference proteome</keyword>
<evidence type="ECO:0000256" key="12">
    <source>
        <dbReference type="SAM" id="MobiDB-lite"/>
    </source>
</evidence>
<dbReference type="Proteomes" id="UP000521199">
    <property type="component" value="Unassembled WGS sequence"/>
</dbReference>
<comment type="subunit">
    <text evidence="11">Component of the lipopolysaccharide transport and assembly complex. The LptBFG transporter is composed of two ATP-binding proteins (LptB) and two transmembrane proteins (LptF and LptG).</text>
</comment>
<dbReference type="PANTHER" id="PTHR33529:SF7">
    <property type="entry name" value="LIPOPOLYSACCHARIDE EXPORT SYSTEM PERMEASE PROTEIN LPTF"/>
    <property type="match status" value="1"/>
</dbReference>
<feature type="transmembrane region" description="Helical" evidence="13">
    <location>
        <begin position="333"/>
        <end position="354"/>
    </location>
</feature>
<evidence type="ECO:0000256" key="9">
    <source>
        <dbReference type="ARBA" id="ARBA00022989"/>
    </source>
</evidence>
<keyword evidence="10 13" id="KW-0472">Membrane</keyword>
<dbReference type="GO" id="GO:0043190">
    <property type="term" value="C:ATP-binding cassette (ABC) transporter complex"/>
    <property type="evidence" value="ECO:0007669"/>
    <property type="project" value="InterPro"/>
</dbReference>
<comment type="function">
    <text evidence="1">Part of the ABC transporter complex LptBFG involved in the translocation of lipopolysaccharide (LPS) from the inner membrane to the outer membrane.</text>
</comment>
<evidence type="ECO:0000256" key="4">
    <source>
        <dbReference type="ARBA" id="ARBA00014213"/>
    </source>
</evidence>
<dbReference type="InterPro" id="IPR005495">
    <property type="entry name" value="LptG/LptF_permease"/>
</dbReference>
<evidence type="ECO:0000256" key="13">
    <source>
        <dbReference type="SAM" id="Phobius"/>
    </source>
</evidence>
<evidence type="ECO:0000256" key="8">
    <source>
        <dbReference type="ARBA" id="ARBA00022692"/>
    </source>
</evidence>
<dbReference type="InterPro" id="IPR030922">
    <property type="entry name" value="LptF"/>
</dbReference>
<dbReference type="PANTHER" id="PTHR33529">
    <property type="entry name" value="SLR0882 PROTEIN-RELATED"/>
    <property type="match status" value="1"/>
</dbReference>
<accession>A0A7W8D8E5</accession>
<evidence type="ECO:0000256" key="7">
    <source>
        <dbReference type="ARBA" id="ARBA00022519"/>
    </source>
</evidence>
<comment type="similarity">
    <text evidence="3">Belongs to the LptF/LptG family.</text>
</comment>
<dbReference type="EMBL" id="JACHHP010000004">
    <property type="protein sequence ID" value="MBB5208682.1"/>
    <property type="molecule type" value="Genomic_DNA"/>
</dbReference>
<feature type="compositionally biased region" description="Basic and acidic residues" evidence="12">
    <location>
        <begin position="240"/>
        <end position="257"/>
    </location>
</feature>
<comment type="subcellular location">
    <subcellularLocation>
        <location evidence="2">Cell inner membrane</location>
        <topology evidence="2">Multi-pass membrane protein</topology>
    </subcellularLocation>
</comment>
<dbReference type="Pfam" id="PF03739">
    <property type="entry name" value="LptF_LptG"/>
    <property type="match status" value="1"/>
</dbReference>
<name>A0A7W8D8E5_9GAMM</name>
<evidence type="ECO:0000256" key="10">
    <source>
        <dbReference type="ARBA" id="ARBA00023136"/>
    </source>
</evidence>
<keyword evidence="8 13" id="KW-0812">Transmembrane</keyword>
<evidence type="ECO:0000256" key="2">
    <source>
        <dbReference type="ARBA" id="ARBA00004429"/>
    </source>
</evidence>
<dbReference type="NCBIfam" id="TIGR04407">
    <property type="entry name" value="LptF_YjgP"/>
    <property type="match status" value="1"/>
</dbReference>
<evidence type="ECO:0000256" key="3">
    <source>
        <dbReference type="ARBA" id="ARBA00007725"/>
    </source>
</evidence>
<evidence type="ECO:0000256" key="6">
    <source>
        <dbReference type="ARBA" id="ARBA00022475"/>
    </source>
</evidence>
<evidence type="ECO:0000313" key="14">
    <source>
        <dbReference type="EMBL" id="MBB5208682.1"/>
    </source>
</evidence>
<evidence type="ECO:0000256" key="11">
    <source>
        <dbReference type="ARBA" id="ARBA00026081"/>
    </source>
</evidence>
<feature type="region of interest" description="Disordered" evidence="12">
    <location>
        <begin position="240"/>
        <end position="261"/>
    </location>
</feature>
<keyword evidence="6" id="KW-1003">Cell membrane</keyword>
<keyword evidence="7" id="KW-0997">Cell inner membrane</keyword>
<feature type="transmembrane region" description="Helical" evidence="13">
    <location>
        <begin position="66"/>
        <end position="87"/>
    </location>
</feature>
<dbReference type="RefSeq" id="WP_343059332.1">
    <property type="nucleotide sequence ID" value="NZ_JACHHP010000004.1"/>
</dbReference>
<evidence type="ECO:0000256" key="5">
    <source>
        <dbReference type="ARBA" id="ARBA00022448"/>
    </source>
</evidence>
<protein>
    <recommendedName>
        <fullName evidence="4">Lipopolysaccharide export system permease protein LptF</fullName>
    </recommendedName>
</protein>
<evidence type="ECO:0000313" key="15">
    <source>
        <dbReference type="Proteomes" id="UP000521199"/>
    </source>
</evidence>
<sequence>MHDSSFLPRIDRYLLRELIGAFFASTVVLVLVSTSGLVTDILGKIVRGKLPAALLFSQLGLRSLELLPVLLPLALFIGVLLAYGRLYRDSEMAVLASAGLGTKRLARPLLMLAIPVAVAVGMTSLWLAPAALRTSKAMVDAANKSLLVAGLEPGRFVQIPGRDSIVYMAEMDPDGSRFRRMFVQTERDGRIDVVTARSGELYQESEGDERYLSLSQGFRVEGELGKDAFRIMRFERNDIRVPDSEPTDGGRSEERNTTPELFRSNEPIARAEFHWRIGTPLATAILALLALPLSRTQPRAARYGRILLALVSYIVYLNLLSLGRAWLADGSLPGWLGLWWVHGPALGAALWMLWRDERLPRPRSAA</sequence>
<feature type="transmembrane region" description="Helical" evidence="13">
    <location>
        <begin position="273"/>
        <end position="294"/>
    </location>
</feature>